<dbReference type="OrthoDB" id="9801773at2"/>
<comment type="similarity">
    <text evidence="1">Belongs to the NAD(P)-dependent epimerase/dehydratase family. SDR39U1 subfamily.</text>
</comment>
<feature type="domain" description="DUF1731" evidence="3">
    <location>
        <begin position="253"/>
        <end position="299"/>
    </location>
</feature>
<dbReference type="InterPro" id="IPR013549">
    <property type="entry name" value="DUF1731"/>
</dbReference>
<proteinExistence type="inferred from homology"/>
<name>A0A285X2P2_9FLAO</name>
<dbReference type="NCBIfam" id="TIGR01777">
    <property type="entry name" value="yfcH"/>
    <property type="match status" value="1"/>
</dbReference>
<reference evidence="5" key="1">
    <citation type="submission" date="2017-09" db="EMBL/GenBank/DDBJ databases">
        <authorList>
            <person name="Varghese N."/>
            <person name="Submissions S."/>
        </authorList>
    </citation>
    <scope>NUCLEOTIDE SEQUENCE [LARGE SCALE GENOMIC DNA]</scope>
    <source>
        <strain evidence="5">CGMCC 1.12641</strain>
    </source>
</reference>
<dbReference type="Pfam" id="PF08338">
    <property type="entry name" value="DUF1731"/>
    <property type="match status" value="1"/>
</dbReference>
<dbReference type="RefSeq" id="WP_097054436.1">
    <property type="nucleotide sequence ID" value="NZ_OCMF01000001.1"/>
</dbReference>
<evidence type="ECO:0000313" key="5">
    <source>
        <dbReference type="Proteomes" id="UP000219193"/>
    </source>
</evidence>
<dbReference type="EMBL" id="OCMF01000001">
    <property type="protein sequence ID" value="SOC78629.1"/>
    <property type="molecule type" value="Genomic_DNA"/>
</dbReference>
<accession>A0A285X2P2</accession>
<dbReference type="PANTHER" id="PTHR11092">
    <property type="entry name" value="SUGAR NUCLEOTIDE EPIMERASE RELATED"/>
    <property type="match status" value="1"/>
</dbReference>
<evidence type="ECO:0000313" key="4">
    <source>
        <dbReference type="EMBL" id="SOC78629.1"/>
    </source>
</evidence>
<evidence type="ECO:0008006" key="6">
    <source>
        <dbReference type="Google" id="ProtNLM"/>
    </source>
</evidence>
<sequence length="301" mass="33183">MRILITGATGLVGSEITRLLHEKGININYLTTSRSKIEKSDNYKGFYWNPSKGEIDTKCLEGVGAIINLAGASVFQPWTASNKKKILNSRIDSLNLLYKTLEENDHEVGQLASASAIGIYPSSTQKMHYEEEKEVADNFLGEVSEKWEVAAQKFSNLGVRVAIVRIGIVLARDGGALPQIARPVKYNVGTALGSGKQWQSWIHVTDLARLFLFLISNGAKGVFNGVAPNPVTNEDLTREVAAVLDKKIWLPKVPGFALKLVMGEMSTVVLGSQLVSSKKVEEEGFNFQFINLRQAIRDIYK</sequence>
<organism evidence="4 5">
    <name type="scientific">Salinimicrobium sediminis</name>
    <dbReference type="NCBI Taxonomy" id="1343891"/>
    <lineage>
        <taxon>Bacteria</taxon>
        <taxon>Pseudomonadati</taxon>
        <taxon>Bacteroidota</taxon>
        <taxon>Flavobacteriia</taxon>
        <taxon>Flavobacteriales</taxon>
        <taxon>Flavobacteriaceae</taxon>
        <taxon>Salinimicrobium</taxon>
    </lineage>
</organism>
<dbReference type="InterPro" id="IPR001509">
    <property type="entry name" value="Epimerase_deHydtase"/>
</dbReference>
<dbReference type="AlphaFoldDB" id="A0A285X2P2"/>
<evidence type="ECO:0000256" key="1">
    <source>
        <dbReference type="ARBA" id="ARBA00009353"/>
    </source>
</evidence>
<dbReference type="Proteomes" id="UP000219193">
    <property type="component" value="Unassembled WGS sequence"/>
</dbReference>
<evidence type="ECO:0000259" key="2">
    <source>
        <dbReference type="Pfam" id="PF01370"/>
    </source>
</evidence>
<dbReference type="Gene3D" id="3.40.50.720">
    <property type="entry name" value="NAD(P)-binding Rossmann-like Domain"/>
    <property type="match status" value="1"/>
</dbReference>
<keyword evidence="5" id="KW-1185">Reference proteome</keyword>
<dbReference type="SUPFAM" id="SSF51735">
    <property type="entry name" value="NAD(P)-binding Rossmann-fold domains"/>
    <property type="match status" value="1"/>
</dbReference>
<protein>
    <recommendedName>
        <fullName evidence="6">TIGR01777 family protein</fullName>
    </recommendedName>
</protein>
<dbReference type="InterPro" id="IPR010099">
    <property type="entry name" value="SDR39U1"/>
</dbReference>
<feature type="domain" description="NAD-dependent epimerase/dehydratase" evidence="2">
    <location>
        <begin position="3"/>
        <end position="222"/>
    </location>
</feature>
<dbReference type="PANTHER" id="PTHR11092:SF0">
    <property type="entry name" value="EPIMERASE FAMILY PROTEIN SDR39U1"/>
    <property type="match status" value="1"/>
</dbReference>
<dbReference type="Pfam" id="PF01370">
    <property type="entry name" value="Epimerase"/>
    <property type="match status" value="1"/>
</dbReference>
<dbReference type="InterPro" id="IPR036291">
    <property type="entry name" value="NAD(P)-bd_dom_sf"/>
</dbReference>
<evidence type="ECO:0000259" key="3">
    <source>
        <dbReference type="Pfam" id="PF08338"/>
    </source>
</evidence>
<gene>
    <name evidence="4" type="ORF">SAMN06296241_0141</name>
</gene>